<comment type="caution">
    <text evidence="10">The sequence shown here is derived from an EMBL/GenBank/DDBJ whole genome shotgun (WGS) entry which is preliminary data.</text>
</comment>
<evidence type="ECO:0000256" key="2">
    <source>
        <dbReference type="ARBA" id="ARBA00022475"/>
    </source>
</evidence>
<dbReference type="GO" id="GO:0009103">
    <property type="term" value="P:lipopolysaccharide biosynthetic process"/>
    <property type="evidence" value="ECO:0007669"/>
    <property type="project" value="UniProtKB-ARBA"/>
</dbReference>
<comment type="subcellular location">
    <subcellularLocation>
        <location evidence="1">Cell membrane</location>
        <topology evidence="1">Multi-pass membrane protein</topology>
    </subcellularLocation>
</comment>
<feature type="transmembrane region" description="Helical" evidence="8">
    <location>
        <begin position="21"/>
        <end position="38"/>
    </location>
</feature>
<gene>
    <name evidence="10" type="ORF">BACPEC_02357</name>
</gene>
<feature type="transmembrane region" description="Helical" evidence="8">
    <location>
        <begin position="306"/>
        <end position="328"/>
    </location>
</feature>
<dbReference type="PANTHER" id="PTHR33908">
    <property type="entry name" value="MANNOSYLTRANSFERASE YKCB-RELATED"/>
    <property type="match status" value="1"/>
</dbReference>
<keyword evidence="3" id="KW-0328">Glycosyltransferase</keyword>
<evidence type="ECO:0000313" key="10">
    <source>
        <dbReference type="EMBL" id="EEC55850.1"/>
    </source>
</evidence>
<feature type="transmembrane region" description="Helical" evidence="8">
    <location>
        <begin position="349"/>
        <end position="367"/>
    </location>
</feature>
<evidence type="ECO:0000256" key="3">
    <source>
        <dbReference type="ARBA" id="ARBA00022676"/>
    </source>
</evidence>
<sequence>MRSAMKNTISNVINAIIKKEKLIAVIVLVVMAAAGLAVTDGYGVHLDEAIELSILNSNIKEYSCYIPGKLGDKIANAARGVERISESDEKDHGIAAYYGYVFVRKLAQREPYQTLAFHMYTFCIFMLGVLALYGIVKLLTNSVWQSLFASLMLYLSPRMFGEGHYNNKDIVVMAFVLITIYFGLKMALERRYRYAILFAMAAAVATNTKIAGAWFYGIIGIGYLITLIRKKELTKRNVSIGLVAIVVYVISYVLVTPAMWRDPFGFIMYLVKYANDFDRWDNNLLFEGVLYRYSVNPPPAYYLPKMILITTPLYILVLIIYGVVMTAANALKDCRSDGVQNHKMTRNTILSAVNILLWMFPLVFAVVCRTRVYNGWRHFYFIYGPMVITAAYGCNCLCKNTAPQLKKLLVVTGCAITLISQAGILINNPYQYAYFNVLAGKDAQNRYEMDYWMVSTKQALLDLYRLHGNDGSDAGKIKLASRGRMSANAVNKAMRVLPEDVAGRFEICGQAEADYLFVNSYGFVLEPDERFDGSGYVKEVELKSYGHEVCCIYRLN</sequence>
<keyword evidence="2" id="KW-1003">Cell membrane</keyword>
<evidence type="ECO:0000313" key="11">
    <source>
        <dbReference type="Proteomes" id="UP000003136"/>
    </source>
</evidence>
<feature type="domain" description="Glycosyltransferase RgtA/B/C/D-like" evidence="9">
    <location>
        <begin position="122"/>
        <end position="253"/>
    </location>
</feature>
<evidence type="ECO:0000256" key="7">
    <source>
        <dbReference type="ARBA" id="ARBA00023136"/>
    </source>
</evidence>
<keyword evidence="7 8" id="KW-0472">Membrane</keyword>
<organism evidence="10 11">
    <name type="scientific">[Bacteroides] pectinophilus ATCC 43243</name>
    <dbReference type="NCBI Taxonomy" id="483218"/>
    <lineage>
        <taxon>Bacteria</taxon>
        <taxon>Bacillati</taxon>
        <taxon>Bacillota</taxon>
        <taxon>Clostridia</taxon>
        <taxon>Eubacteriales</taxon>
    </lineage>
</organism>
<dbReference type="STRING" id="483218.BACPEC_02357"/>
<dbReference type="eggNOG" id="COG1807">
    <property type="taxonomic scope" value="Bacteria"/>
</dbReference>
<accession>B7AUF9</accession>
<evidence type="ECO:0000256" key="8">
    <source>
        <dbReference type="SAM" id="Phobius"/>
    </source>
</evidence>
<dbReference type="GO" id="GO:0005886">
    <property type="term" value="C:plasma membrane"/>
    <property type="evidence" value="ECO:0007669"/>
    <property type="project" value="UniProtKB-SubCell"/>
</dbReference>
<evidence type="ECO:0000256" key="6">
    <source>
        <dbReference type="ARBA" id="ARBA00022989"/>
    </source>
</evidence>
<evidence type="ECO:0000256" key="4">
    <source>
        <dbReference type="ARBA" id="ARBA00022679"/>
    </source>
</evidence>
<feature type="transmembrane region" description="Helical" evidence="8">
    <location>
        <begin position="166"/>
        <end position="184"/>
    </location>
</feature>
<dbReference type="GO" id="GO:0016763">
    <property type="term" value="F:pentosyltransferase activity"/>
    <property type="evidence" value="ECO:0007669"/>
    <property type="project" value="TreeGrafter"/>
</dbReference>
<keyword evidence="4" id="KW-0808">Transferase</keyword>
<evidence type="ECO:0000256" key="5">
    <source>
        <dbReference type="ARBA" id="ARBA00022692"/>
    </source>
</evidence>
<evidence type="ECO:0000259" key="9">
    <source>
        <dbReference type="Pfam" id="PF13231"/>
    </source>
</evidence>
<keyword evidence="11" id="KW-1185">Reference proteome</keyword>
<dbReference type="PANTHER" id="PTHR33908:SF11">
    <property type="entry name" value="MEMBRANE PROTEIN"/>
    <property type="match status" value="1"/>
</dbReference>
<dbReference type="AlphaFoldDB" id="B7AUF9"/>
<dbReference type="InterPro" id="IPR050297">
    <property type="entry name" value="LipidA_mod_glycosyltrf_83"/>
</dbReference>
<keyword evidence="6 8" id="KW-1133">Transmembrane helix</keyword>
<feature type="transmembrane region" description="Helical" evidence="8">
    <location>
        <begin position="115"/>
        <end position="136"/>
    </location>
</feature>
<evidence type="ECO:0000256" key="1">
    <source>
        <dbReference type="ARBA" id="ARBA00004651"/>
    </source>
</evidence>
<proteinExistence type="predicted"/>
<dbReference type="HOGENOM" id="CLU_506032_0_0_9"/>
<name>B7AUF9_9FIRM</name>
<feature type="transmembrane region" description="Helical" evidence="8">
    <location>
        <begin position="408"/>
        <end position="426"/>
    </location>
</feature>
<dbReference type="Pfam" id="PF13231">
    <property type="entry name" value="PMT_2"/>
    <property type="match status" value="1"/>
</dbReference>
<feature type="transmembrane region" description="Helical" evidence="8">
    <location>
        <begin position="379"/>
        <end position="396"/>
    </location>
</feature>
<feature type="transmembrane region" description="Helical" evidence="8">
    <location>
        <begin position="240"/>
        <end position="260"/>
    </location>
</feature>
<reference evidence="10 11" key="2">
    <citation type="submission" date="2008-11" db="EMBL/GenBank/DDBJ databases">
        <authorList>
            <person name="Fulton L."/>
            <person name="Clifton S."/>
            <person name="Fulton B."/>
            <person name="Xu J."/>
            <person name="Minx P."/>
            <person name="Pepin K.H."/>
            <person name="Johnson M."/>
            <person name="Bhonagiri V."/>
            <person name="Nash W.E."/>
            <person name="Mardis E.R."/>
            <person name="Wilson R.K."/>
        </authorList>
    </citation>
    <scope>NUCLEOTIDE SEQUENCE [LARGE SCALE GENOMIC DNA]</scope>
    <source>
        <strain evidence="10 11">ATCC 43243</strain>
    </source>
</reference>
<feature type="transmembrane region" description="Helical" evidence="8">
    <location>
        <begin position="213"/>
        <end position="228"/>
    </location>
</feature>
<protein>
    <recommendedName>
        <fullName evidence="9">Glycosyltransferase RgtA/B/C/D-like domain-containing protein</fullName>
    </recommendedName>
</protein>
<reference evidence="10 11" key="1">
    <citation type="submission" date="2008-11" db="EMBL/GenBank/DDBJ databases">
        <title>Draft genome sequence of Bacteroides pectinophilus (ATCC 43243).</title>
        <authorList>
            <person name="Sudarsanam P."/>
            <person name="Ley R."/>
            <person name="Guruge J."/>
            <person name="Turnbaugh P.J."/>
            <person name="Mahowald M."/>
            <person name="Liep D."/>
            <person name="Gordon J."/>
        </authorList>
    </citation>
    <scope>NUCLEOTIDE SEQUENCE [LARGE SCALE GENOMIC DNA]</scope>
    <source>
        <strain evidence="10 11">ATCC 43243</strain>
    </source>
</reference>
<dbReference type="InterPro" id="IPR038731">
    <property type="entry name" value="RgtA/B/C-like"/>
</dbReference>
<dbReference type="Proteomes" id="UP000003136">
    <property type="component" value="Unassembled WGS sequence"/>
</dbReference>
<dbReference type="EMBL" id="ABVQ01000037">
    <property type="protein sequence ID" value="EEC55850.1"/>
    <property type="molecule type" value="Genomic_DNA"/>
</dbReference>
<keyword evidence="5 8" id="KW-0812">Transmembrane</keyword>